<dbReference type="AlphaFoldDB" id="C7P899"/>
<organism evidence="1 2">
    <name type="scientific">Methanocaldococcus fervens (strain DSM 4213 / JCM 15782 / AG86)</name>
    <name type="common">Methanococcus fervens</name>
    <dbReference type="NCBI Taxonomy" id="573064"/>
    <lineage>
        <taxon>Archaea</taxon>
        <taxon>Methanobacteriati</taxon>
        <taxon>Methanobacteriota</taxon>
        <taxon>Methanomada group</taxon>
        <taxon>Methanococci</taxon>
        <taxon>Methanococcales</taxon>
        <taxon>Methanocaldococcaceae</taxon>
        <taxon>Methanocaldococcus</taxon>
    </lineage>
</organism>
<evidence type="ECO:0000313" key="2">
    <source>
        <dbReference type="Proteomes" id="UP000001495"/>
    </source>
</evidence>
<name>C7P899_METFA</name>
<keyword evidence="2" id="KW-1185">Reference proteome</keyword>
<accession>C7P899</accession>
<evidence type="ECO:0000313" key="1">
    <source>
        <dbReference type="EMBL" id="ACV24781.1"/>
    </source>
</evidence>
<protein>
    <submittedName>
        <fullName evidence="1">Uncharacterized protein</fullName>
    </submittedName>
</protein>
<dbReference type="EMBL" id="CP001696">
    <property type="protein sequence ID" value="ACV24781.1"/>
    <property type="molecule type" value="Genomic_DNA"/>
</dbReference>
<dbReference type="HOGENOM" id="CLU_996081_0_0_2"/>
<dbReference type="Proteomes" id="UP000001495">
    <property type="component" value="Chromosome"/>
</dbReference>
<proteinExistence type="predicted"/>
<dbReference type="KEGG" id="mfe:Mefer_0963"/>
<dbReference type="eggNOG" id="arCOG07641">
    <property type="taxonomic scope" value="Archaea"/>
</dbReference>
<reference evidence="1" key="1">
    <citation type="submission" date="2009-08" db="EMBL/GenBank/DDBJ databases">
        <title>Complete sequence of chromosome of Methanocaldococcus fervens AG86.</title>
        <authorList>
            <consortium name="US DOE Joint Genome Institute"/>
            <person name="Lucas S."/>
            <person name="Copeland A."/>
            <person name="Lapidus A."/>
            <person name="Glavina del Rio T."/>
            <person name="Tice H."/>
            <person name="Bruce D."/>
            <person name="Goodwin L."/>
            <person name="Pitluck S."/>
            <person name="Chertkov O."/>
            <person name="Detter J.C."/>
            <person name="Han C."/>
            <person name="Tapia R."/>
            <person name="Larimer F."/>
            <person name="Land M."/>
            <person name="Hauser L."/>
            <person name="Kyrpides N."/>
            <person name="Ovchinnikova G."/>
            <person name="Lupa-Sieprawska M."/>
            <person name="Whitman W.B."/>
        </authorList>
    </citation>
    <scope>NUCLEOTIDE SEQUENCE [LARGE SCALE GENOMIC DNA]</scope>
    <source>
        <strain evidence="1">AG86</strain>
    </source>
</reference>
<dbReference type="STRING" id="573064.Mefer_0963"/>
<gene>
    <name evidence="1" type="ordered locus">Mefer_0963</name>
</gene>
<sequence length="279" mass="33253">MRGLRESIEEIKKRLNDKNKGRFLKYFIPSLFEFLSMFENCKYNYQFLLNISKWNLEHKKLTQSVSCLLESILTMLTEIYGIEGIPESKEIARMMINKRILTENYQELKRLNDTYLKIREIRNLIAHSDMYSEIDITNFEDRIRNLIIEVENLLNSSEIQELPTKLDLDKLFEYVSEDGDDINMKRILKAIIIIELGKIFNLRSYDLKYIEKLIRRKALTSRYSLLDTLGDIYYKLNSKRFKLNKDEVVGLYNRCKEILSSKDITQITLWISIEEILSL</sequence>